<dbReference type="Pfam" id="PF13672">
    <property type="entry name" value="PP2C_2"/>
    <property type="match status" value="1"/>
</dbReference>
<feature type="domain" description="PPM-type phosphatase" evidence="1">
    <location>
        <begin position="7"/>
        <end position="248"/>
    </location>
</feature>
<sequence>MTKAFRLIASTGIHKGDREYQQDQVALIAHPRYNGCVLGVVADGMGGRSGGRKASDQVMLTARQLFERYSPETDDPAALLRTIVQESHIVIRLTAISAEQEPHSTLAAFLINPRGDCHWVHAGDSRIYHFQGSRLVHRTNDHSYVQALVDRGELTEAEATNHPHSNILIGCLGTESDPPATAHLIPQLQPGDVLMACSDGVWHYFSPAELGSVLESLSPREATEFLIEKARQRARGGGDNLSLVIVKMETLVEEKKIPPLASLTPQPTGATRP</sequence>
<comment type="caution">
    <text evidence="2">The sequence shown here is derived from an EMBL/GenBank/DDBJ whole genome shotgun (WGS) entry which is preliminary data.</text>
</comment>
<dbReference type="Gene3D" id="3.60.40.10">
    <property type="entry name" value="PPM-type phosphatase domain"/>
    <property type="match status" value="1"/>
</dbReference>
<name>A0ABP8L2Z9_9BURK</name>
<proteinExistence type="predicted"/>
<evidence type="ECO:0000313" key="2">
    <source>
        <dbReference type="EMBL" id="GAA4421771.1"/>
    </source>
</evidence>
<accession>A0ABP8L2Z9</accession>
<gene>
    <name evidence="2" type="ORF">GCM10023090_11580</name>
</gene>
<evidence type="ECO:0000259" key="1">
    <source>
        <dbReference type="PROSITE" id="PS51746"/>
    </source>
</evidence>
<dbReference type="InterPro" id="IPR001932">
    <property type="entry name" value="PPM-type_phosphatase-like_dom"/>
</dbReference>
<dbReference type="SUPFAM" id="SSF81606">
    <property type="entry name" value="PP2C-like"/>
    <property type="match status" value="1"/>
</dbReference>
<dbReference type="CDD" id="cd00143">
    <property type="entry name" value="PP2Cc"/>
    <property type="match status" value="1"/>
</dbReference>
<dbReference type="SMART" id="SM00332">
    <property type="entry name" value="PP2Cc"/>
    <property type="match status" value="1"/>
</dbReference>
<dbReference type="InterPro" id="IPR036457">
    <property type="entry name" value="PPM-type-like_dom_sf"/>
</dbReference>
<protein>
    <submittedName>
        <fullName evidence="2">Stp1/IreP family PP2C-type Ser/Thr phosphatase</fullName>
    </submittedName>
</protein>
<reference evidence="3" key="1">
    <citation type="journal article" date="2019" name="Int. J. Syst. Evol. Microbiol.">
        <title>The Global Catalogue of Microorganisms (GCM) 10K type strain sequencing project: providing services to taxonomists for standard genome sequencing and annotation.</title>
        <authorList>
            <consortium name="The Broad Institute Genomics Platform"/>
            <consortium name="The Broad Institute Genome Sequencing Center for Infectious Disease"/>
            <person name="Wu L."/>
            <person name="Ma J."/>
        </authorList>
    </citation>
    <scope>NUCLEOTIDE SEQUENCE [LARGE SCALE GENOMIC DNA]</scope>
    <source>
        <strain evidence="3">JCM 31890</strain>
    </source>
</reference>
<dbReference type="PROSITE" id="PS51746">
    <property type="entry name" value="PPM_2"/>
    <property type="match status" value="1"/>
</dbReference>
<dbReference type="RefSeq" id="WP_345062094.1">
    <property type="nucleotide sequence ID" value="NZ_BAABEX010000007.1"/>
</dbReference>
<evidence type="ECO:0000313" key="3">
    <source>
        <dbReference type="Proteomes" id="UP001501788"/>
    </source>
</evidence>
<dbReference type="EMBL" id="BAABEX010000007">
    <property type="protein sequence ID" value="GAA4421771.1"/>
    <property type="molecule type" value="Genomic_DNA"/>
</dbReference>
<keyword evidence="3" id="KW-1185">Reference proteome</keyword>
<dbReference type="Proteomes" id="UP001501788">
    <property type="component" value="Unassembled WGS sequence"/>
</dbReference>
<organism evidence="2 3">
    <name type="scientific">Acidovorax lacteus</name>
    <dbReference type="NCBI Taxonomy" id="1924988"/>
    <lineage>
        <taxon>Bacteria</taxon>
        <taxon>Pseudomonadati</taxon>
        <taxon>Pseudomonadota</taxon>
        <taxon>Betaproteobacteria</taxon>
        <taxon>Burkholderiales</taxon>
        <taxon>Comamonadaceae</taxon>
        <taxon>Acidovorax</taxon>
    </lineage>
</organism>
<dbReference type="SMART" id="SM00331">
    <property type="entry name" value="PP2C_SIG"/>
    <property type="match status" value="1"/>
</dbReference>